<gene>
    <name evidence="2" type="ORF">SPOG_04631</name>
</gene>
<dbReference type="eggNOG" id="ENOG502S6NX">
    <property type="taxonomic scope" value="Eukaryota"/>
</dbReference>
<reference evidence="2 3" key="1">
    <citation type="journal article" date="2011" name="Science">
        <title>Comparative functional genomics of the fission yeasts.</title>
        <authorList>
            <person name="Rhind N."/>
            <person name="Chen Z."/>
            <person name="Yassour M."/>
            <person name="Thompson D.A."/>
            <person name="Haas B.J."/>
            <person name="Habib N."/>
            <person name="Wapinski I."/>
            <person name="Roy S."/>
            <person name="Lin M.F."/>
            <person name="Heiman D.I."/>
            <person name="Young S.K."/>
            <person name="Furuya K."/>
            <person name="Guo Y."/>
            <person name="Pidoux A."/>
            <person name="Chen H.M."/>
            <person name="Robbertse B."/>
            <person name="Goldberg J.M."/>
            <person name="Aoki K."/>
            <person name="Bayne E.H."/>
            <person name="Berlin A.M."/>
            <person name="Desjardins C.A."/>
            <person name="Dobbs E."/>
            <person name="Dukaj L."/>
            <person name="Fan L."/>
            <person name="FitzGerald M.G."/>
            <person name="French C."/>
            <person name="Gujja S."/>
            <person name="Hansen K."/>
            <person name="Keifenheim D."/>
            <person name="Levin J.Z."/>
            <person name="Mosher R.A."/>
            <person name="Mueller C.A."/>
            <person name="Pfiffner J."/>
            <person name="Priest M."/>
            <person name="Russ C."/>
            <person name="Smialowska A."/>
            <person name="Swoboda P."/>
            <person name="Sykes S.M."/>
            <person name="Vaughn M."/>
            <person name="Vengrova S."/>
            <person name="Yoder R."/>
            <person name="Zeng Q."/>
            <person name="Allshire R."/>
            <person name="Baulcombe D."/>
            <person name="Birren B.W."/>
            <person name="Brown W."/>
            <person name="Ekwall K."/>
            <person name="Kellis M."/>
            <person name="Leatherwood J."/>
            <person name="Levin H."/>
            <person name="Margalit H."/>
            <person name="Martienssen R."/>
            <person name="Nieduszynski C.A."/>
            <person name="Spatafora J.W."/>
            <person name="Friedman N."/>
            <person name="Dalgaard J.Z."/>
            <person name="Baumann P."/>
            <person name="Niki H."/>
            <person name="Regev A."/>
            <person name="Nusbaum C."/>
        </authorList>
    </citation>
    <scope>NUCLEOTIDE SEQUENCE [LARGE SCALE GENOMIC DNA]</scope>
    <source>
        <strain evidence="3">OY26 / ATCC MYA-4695 / CBS 11777 / NBRC 106824 / NRRL Y48691</strain>
    </source>
</reference>
<dbReference type="OMA" id="PELFITW"/>
<organism evidence="2 3">
    <name type="scientific">Schizosaccharomyces cryophilus (strain OY26 / ATCC MYA-4695 / CBS 11777 / NBRC 106824 / NRRL Y48691)</name>
    <name type="common">Fission yeast</name>
    <dbReference type="NCBI Taxonomy" id="653667"/>
    <lineage>
        <taxon>Eukaryota</taxon>
        <taxon>Fungi</taxon>
        <taxon>Dikarya</taxon>
        <taxon>Ascomycota</taxon>
        <taxon>Taphrinomycotina</taxon>
        <taxon>Schizosaccharomycetes</taxon>
        <taxon>Schizosaccharomycetales</taxon>
        <taxon>Schizosaccharomycetaceae</taxon>
        <taxon>Schizosaccharomyces</taxon>
    </lineage>
</organism>
<keyword evidence="1" id="KW-1133">Transmembrane helix</keyword>
<proteinExistence type="predicted"/>
<dbReference type="AlphaFoldDB" id="S9W4R1"/>
<keyword evidence="1" id="KW-0472">Membrane</keyword>
<dbReference type="PANTHER" id="PTHR40466">
    <property type="entry name" value="EXPRESSED PROTEIN"/>
    <property type="match status" value="1"/>
</dbReference>
<dbReference type="InterPro" id="IPR039965">
    <property type="entry name" value="C3H7.08c"/>
</dbReference>
<evidence type="ECO:0000256" key="1">
    <source>
        <dbReference type="SAM" id="Phobius"/>
    </source>
</evidence>
<name>S9W4R1_SCHCR</name>
<keyword evidence="3" id="KW-1185">Reference proteome</keyword>
<accession>S9W4R1</accession>
<dbReference type="Proteomes" id="UP000015464">
    <property type="component" value="Unassembled WGS sequence"/>
</dbReference>
<sequence length="117" mass="13752">MATILRSIMSNRYVRWTKEYPELFITWCVMTYTFGVAGYMLGQRGLLTEHDKQVRIPRDNAHPWEDPNQDQGSLLYSYKYFPRGDRSKEPKKSPAPIQYSTVTTKGIPQELIERFSK</sequence>
<dbReference type="PANTHER" id="PTHR40466:SF1">
    <property type="entry name" value="FUNGAL PROTEIN"/>
    <property type="match status" value="1"/>
</dbReference>
<dbReference type="RefSeq" id="XP_013022776.1">
    <property type="nucleotide sequence ID" value="XM_013167322.1"/>
</dbReference>
<dbReference type="GeneID" id="25038944"/>
<evidence type="ECO:0000313" key="2">
    <source>
        <dbReference type="EMBL" id="EPY52900.1"/>
    </source>
</evidence>
<dbReference type="EMBL" id="KE546989">
    <property type="protein sequence ID" value="EPY52900.1"/>
    <property type="molecule type" value="Genomic_DNA"/>
</dbReference>
<dbReference type="OrthoDB" id="3141857at2759"/>
<protein>
    <submittedName>
        <fullName evidence="2">Fungal protein</fullName>
    </submittedName>
</protein>
<feature type="transmembrane region" description="Helical" evidence="1">
    <location>
        <begin position="24"/>
        <end position="42"/>
    </location>
</feature>
<dbReference type="HOGENOM" id="CLU_2086165_0_0_1"/>
<keyword evidence="1" id="KW-0812">Transmembrane</keyword>
<evidence type="ECO:0000313" key="3">
    <source>
        <dbReference type="Proteomes" id="UP000015464"/>
    </source>
</evidence>